<reference evidence="9" key="1">
    <citation type="journal article" date="2018" name="Nat. Genet.">
        <title>Extensive intraspecific gene order and gene structural variations between Mo17 and other maize genomes.</title>
        <authorList>
            <person name="Sun S."/>
            <person name="Zhou Y."/>
            <person name="Chen J."/>
            <person name="Shi J."/>
            <person name="Zhao H."/>
            <person name="Zhao H."/>
            <person name="Song W."/>
            <person name="Zhang M."/>
            <person name="Cui Y."/>
            <person name="Dong X."/>
            <person name="Liu H."/>
            <person name="Ma X."/>
            <person name="Jiao Y."/>
            <person name="Wang B."/>
            <person name="Wei X."/>
            <person name="Stein J.C."/>
            <person name="Glaubitz J.C."/>
            <person name="Lu F."/>
            <person name="Yu G."/>
            <person name="Liang C."/>
            <person name="Fengler K."/>
            <person name="Li B."/>
            <person name="Rafalski A."/>
            <person name="Schnable P.S."/>
            <person name="Ware D.H."/>
            <person name="Buckler E.S."/>
            <person name="Lai J."/>
        </authorList>
    </citation>
    <scope>NUCLEOTIDE SEQUENCE [LARGE SCALE GENOMIC DNA]</scope>
    <source>
        <tissue evidence="9">Seedling</tissue>
    </source>
</reference>
<comment type="subcellular location">
    <subcellularLocation>
        <location evidence="1 6">Nucleus</location>
        <location evidence="1 6">Nucleolus</location>
    </subcellularLocation>
</comment>
<proteinExistence type="inferred from homology"/>
<accession>A0A3L6DKK4</accession>
<dbReference type="PANTHER" id="PTHR21738:SF0">
    <property type="entry name" value="RIBOSOMAL RNA PROCESSING PROTEIN 36 HOMOLOG"/>
    <property type="match status" value="1"/>
</dbReference>
<comment type="similarity">
    <text evidence="2 6">Belongs to the RRP36 family.</text>
</comment>
<sequence>MASPDLLFNLWNLFYLGAYQATINIDVPGLDADAATERDAIVFRSYIALGSYQLEKKTRRASKRRFGDAQGPTVVAPSWVLLFPVAIVPNGFACVFNRPMEISTKVRPPKLREVIQVPKKVGRDPRFEPAYGFVHKEGCKLDEFLTLIDLRLQKMIKKSKDLDAIGEMKSRVTWIDKQLKSHPPKNVESEILREHIKKEREAAKAGKRPYYLKKPELRERKLMNKYNELKEAGKLDAFMEKRQRKNASKDHRFMPYRRNGDA</sequence>
<evidence type="ECO:0000256" key="2">
    <source>
        <dbReference type="ARBA" id="ARBA00009418"/>
    </source>
</evidence>
<keyword evidence="6" id="KW-0687">Ribonucleoprotein</keyword>
<evidence type="ECO:0000256" key="1">
    <source>
        <dbReference type="ARBA" id="ARBA00004604"/>
    </source>
</evidence>
<comment type="function">
    <text evidence="6">Component of the 90S pre-ribosome involved in the maturation of rRNAs. Required for early cleavages of the pre-RNAs in the 40S ribosomal subunit maturation pathway.</text>
</comment>
<comment type="subunit">
    <text evidence="6">Associates with 90S and pre-40S pre-ribosomal particles.</text>
</comment>
<dbReference type="GO" id="GO:1990904">
    <property type="term" value="C:ribonucleoprotein complex"/>
    <property type="evidence" value="ECO:0007669"/>
    <property type="project" value="UniProtKB-KW"/>
</dbReference>
<feature type="signal peptide" evidence="8">
    <location>
        <begin position="1"/>
        <end position="21"/>
    </location>
</feature>
<dbReference type="Pfam" id="PF06102">
    <property type="entry name" value="RRP36"/>
    <property type="match status" value="1"/>
</dbReference>
<evidence type="ECO:0000256" key="3">
    <source>
        <dbReference type="ARBA" id="ARBA00022517"/>
    </source>
</evidence>
<dbReference type="EMBL" id="NCVQ01000009">
    <property type="protein sequence ID" value="PWZ09095.1"/>
    <property type="molecule type" value="Genomic_DNA"/>
</dbReference>
<evidence type="ECO:0000313" key="9">
    <source>
        <dbReference type="EMBL" id="PWZ09095.1"/>
    </source>
</evidence>
<dbReference type="Proteomes" id="UP000251960">
    <property type="component" value="Chromosome 8"/>
</dbReference>
<dbReference type="Pfam" id="PF04733">
    <property type="entry name" value="Coatomer_E"/>
    <property type="match status" value="1"/>
</dbReference>
<keyword evidence="4 6" id="KW-0698">rRNA processing</keyword>
<organism evidence="9">
    <name type="scientific">Zea mays</name>
    <name type="common">Maize</name>
    <dbReference type="NCBI Taxonomy" id="4577"/>
    <lineage>
        <taxon>Eukaryota</taxon>
        <taxon>Viridiplantae</taxon>
        <taxon>Streptophyta</taxon>
        <taxon>Embryophyta</taxon>
        <taxon>Tracheophyta</taxon>
        <taxon>Spermatophyta</taxon>
        <taxon>Magnoliopsida</taxon>
        <taxon>Liliopsida</taxon>
        <taxon>Poales</taxon>
        <taxon>Poaceae</taxon>
        <taxon>PACMAD clade</taxon>
        <taxon>Panicoideae</taxon>
        <taxon>Andropogonodae</taxon>
        <taxon>Andropogoneae</taxon>
        <taxon>Tripsacinae</taxon>
        <taxon>Zea</taxon>
    </lineage>
</organism>
<feature type="region of interest" description="Disordered" evidence="7">
    <location>
        <begin position="239"/>
        <end position="262"/>
    </location>
</feature>
<feature type="chain" id="PRO_5018001598" description="rRNA biogenesis protein RRP36" evidence="8">
    <location>
        <begin position="22"/>
        <end position="262"/>
    </location>
</feature>
<dbReference type="ExpressionAtlas" id="A0A3L6DKK4">
    <property type="expression patterns" value="baseline and differential"/>
</dbReference>
<evidence type="ECO:0000256" key="4">
    <source>
        <dbReference type="ARBA" id="ARBA00022552"/>
    </source>
</evidence>
<dbReference type="PANTHER" id="PTHR21738">
    <property type="entry name" value="RIBOSOMAL RNA PROCESSING PROTEIN 36 HOMOLOG"/>
    <property type="match status" value="1"/>
</dbReference>
<name>A0A3L6DKK4_MAIZE</name>
<comment type="caution">
    <text evidence="9">The sequence shown here is derived from an EMBL/GenBank/DDBJ whole genome shotgun (WGS) entry which is preliminary data.</text>
</comment>
<dbReference type="Gene3D" id="1.25.40.10">
    <property type="entry name" value="Tetratricopeptide repeat domain"/>
    <property type="match status" value="1"/>
</dbReference>
<keyword evidence="8" id="KW-0732">Signal</keyword>
<keyword evidence="5 6" id="KW-0539">Nucleus</keyword>
<evidence type="ECO:0000256" key="8">
    <source>
        <dbReference type="SAM" id="SignalP"/>
    </source>
</evidence>
<dbReference type="GO" id="GO:0005730">
    <property type="term" value="C:nucleolus"/>
    <property type="evidence" value="ECO:0007669"/>
    <property type="project" value="UniProtKB-SubCell"/>
</dbReference>
<keyword evidence="3 6" id="KW-0690">Ribosome biogenesis</keyword>
<evidence type="ECO:0000256" key="6">
    <source>
        <dbReference type="RuleBase" id="RU368027"/>
    </source>
</evidence>
<evidence type="ECO:0000256" key="7">
    <source>
        <dbReference type="SAM" id="MobiDB-lite"/>
    </source>
</evidence>
<dbReference type="AlphaFoldDB" id="A0A3L6DKK4"/>
<dbReference type="GO" id="GO:0006364">
    <property type="term" value="P:rRNA processing"/>
    <property type="evidence" value="ECO:0007669"/>
    <property type="project" value="UniProtKB-UniRule"/>
</dbReference>
<gene>
    <name evidence="9" type="primary">v1g245966_0</name>
    <name evidence="9" type="ORF">Zm00014a_016506</name>
</gene>
<evidence type="ECO:0000256" key="5">
    <source>
        <dbReference type="ARBA" id="ARBA00023242"/>
    </source>
</evidence>
<dbReference type="InterPro" id="IPR011990">
    <property type="entry name" value="TPR-like_helical_dom_sf"/>
</dbReference>
<dbReference type="InterPro" id="IPR009292">
    <property type="entry name" value="RRP36"/>
</dbReference>
<protein>
    <recommendedName>
        <fullName evidence="6">rRNA biogenesis protein RRP36</fullName>
    </recommendedName>
</protein>